<dbReference type="GO" id="GO:0000981">
    <property type="term" value="F:DNA-binding transcription factor activity, RNA polymerase II-specific"/>
    <property type="evidence" value="ECO:0007669"/>
    <property type="project" value="InterPro"/>
</dbReference>
<dbReference type="SMART" id="SM00066">
    <property type="entry name" value="GAL4"/>
    <property type="match status" value="1"/>
</dbReference>
<gene>
    <name evidence="2" type="ORF">CPELLU_LOCUS1785</name>
</gene>
<dbReference type="SUPFAM" id="SSF57701">
    <property type="entry name" value="Zn2/Cys6 DNA-binding domain"/>
    <property type="match status" value="1"/>
</dbReference>
<dbReference type="GO" id="GO:0008270">
    <property type="term" value="F:zinc ion binding"/>
    <property type="evidence" value="ECO:0007669"/>
    <property type="project" value="InterPro"/>
</dbReference>
<dbReference type="InterPro" id="IPR001138">
    <property type="entry name" value="Zn2Cys6_DnaBD"/>
</dbReference>
<dbReference type="Gene3D" id="4.10.240.10">
    <property type="entry name" value="Zn(2)-C6 fungal-type DNA-binding domain"/>
    <property type="match status" value="1"/>
</dbReference>
<dbReference type="Pfam" id="PF00172">
    <property type="entry name" value="Zn_clus"/>
    <property type="match status" value="1"/>
</dbReference>
<name>A0A9N8WKT5_9GLOM</name>
<dbReference type="CDD" id="cd00067">
    <property type="entry name" value="GAL4"/>
    <property type="match status" value="1"/>
</dbReference>
<keyword evidence="3" id="KW-1185">Reference proteome</keyword>
<dbReference type="Proteomes" id="UP000789759">
    <property type="component" value="Unassembled WGS sequence"/>
</dbReference>
<sequence>MPPQRTRTNASLACINCRLRHEKCERPSGKDVCTNCREHNRLCVSIPGNKRGPKPRSQNPGFAHLQPFSSINLHETTQIQHWDQLIPSIRNNSHPVSREAYMQYQLTPSIENYSYLIPGVDIQYQEQLSSETTKFQNIYINQSPLSCLPFFIYDESTPNDMPNVTLKSDSFSTNCEDTEVFRSLINYPQHLFFPTLKY</sequence>
<reference evidence="2" key="1">
    <citation type="submission" date="2021-06" db="EMBL/GenBank/DDBJ databases">
        <authorList>
            <person name="Kallberg Y."/>
            <person name="Tangrot J."/>
            <person name="Rosling A."/>
        </authorList>
    </citation>
    <scope>NUCLEOTIDE SEQUENCE</scope>
    <source>
        <strain evidence="2">FL966</strain>
    </source>
</reference>
<protein>
    <submittedName>
        <fullName evidence="2">21845_t:CDS:1</fullName>
    </submittedName>
</protein>
<evidence type="ECO:0000313" key="2">
    <source>
        <dbReference type="EMBL" id="CAG8486853.1"/>
    </source>
</evidence>
<organism evidence="2 3">
    <name type="scientific">Cetraspora pellucida</name>
    <dbReference type="NCBI Taxonomy" id="1433469"/>
    <lineage>
        <taxon>Eukaryota</taxon>
        <taxon>Fungi</taxon>
        <taxon>Fungi incertae sedis</taxon>
        <taxon>Mucoromycota</taxon>
        <taxon>Glomeromycotina</taxon>
        <taxon>Glomeromycetes</taxon>
        <taxon>Diversisporales</taxon>
        <taxon>Gigasporaceae</taxon>
        <taxon>Cetraspora</taxon>
    </lineage>
</organism>
<dbReference type="InterPro" id="IPR036864">
    <property type="entry name" value="Zn2-C6_fun-type_DNA-bd_sf"/>
</dbReference>
<dbReference type="EMBL" id="CAJVQA010000700">
    <property type="protein sequence ID" value="CAG8486853.1"/>
    <property type="molecule type" value="Genomic_DNA"/>
</dbReference>
<dbReference type="OrthoDB" id="2425613at2759"/>
<feature type="domain" description="Zn(2)-C6 fungal-type" evidence="1">
    <location>
        <begin position="13"/>
        <end position="45"/>
    </location>
</feature>
<evidence type="ECO:0000259" key="1">
    <source>
        <dbReference type="PROSITE" id="PS50048"/>
    </source>
</evidence>
<evidence type="ECO:0000313" key="3">
    <source>
        <dbReference type="Proteomes" id="UP000789759"/>
    </source>
</evidence>
<dbReference type="AlphaFoldDB" id="A0A9N8WKT5"/>
<proteinExistence type="predicted"/>
<comment type="caution">
    <text evidence="2">The sequence shown here is derived from an EMBL/GenBank/DDBJ whole genome shotgun (WGS) entry which is preliminary data.</text>
</comment>
<dbReference type="PROSITE" id="PS00463">
    <property type="entry name" value="ZN2_CY6_FUNGAL_1"/>
    <property type="match status" value="1"/>
</dbReference>
<dbReference type="PROSITE" id="PS50048">
    <property type="entry name" value="ZN2_CY6_FUNGAL_2"/>
    <property type="match status" value="1"/>
</dbReference>
<accession>A0A9N8WKT5</accession>